<accession>A0ABX9E3Q7</accession>
<sequence length="58" mass="6279">MAQITFGSGDGLGKVQVEDRVRSVEDRLDALLAESVEHELAVQEVAVAPRSKLRVACE</sequence>
<dbReference type="EMBL" id="QLTT01000009">
    <property type="protein sequence ID" value="RAS61790.1"/>
    <property type="molecule type" value="Genomic_DNA"/>
</dbReference>
<reference evidence="1 2" key="1">
    <citation type="submission" date="2018-06" db="EMBL/GenBank/DDBJ databases">
        <title>Genomic Encyclopedia of Type Strains, Phase IV (KMG-IV): sequencing the most valuable type-strain genomes for metagenomic binning, comparative biology and taxonomic classification.</title>
        <authorList>
            <person name="Goeker M."/>
        </authorList>
    </citation>
    <scope>NUCLEOTIDE SEQUENCE [LARGE SCALE GENOMIC DNA]</scope>
    <source>
        <strain evidence="1 2">DSM 45479</strain>
    </source>
</reference>
<name>A0ABX9E3Q7_9PSEU</name>
<dbReference type="RefSeq" id="WP_170166690.1">
    <property type="nucleotide sequence ID" value="NZ_QLTT01000009.1"/>
</dbReference>
<keyword evidence="2" id="KW-1185">Reference proteome</keyword>
<comment type="caution">
    <text evidence="1">The sequence shown here is derived from an EMBL/GenBank/DDBJ whole genome shotgun (WGS) entry which is preliminary data.</text>
</comment>
<evidence type="ECO:0000313" key="2">
    <source>
        <dbReference type="Proteomes" id="UP000248714"/>
    </source>
</evidence>
<protein>
    <submittedName>
        <fullName evidence="1">Uncharacterized protein</fullName>
    </submittedName>
</protein>
<gene>
    <name evidence="1" type="ORF">C8D87_109237</name>
</gene>
<organism evidence="1 2">
    <name type="scientific">Lentzea atacamensis</name>
    <dbReference type="NCBI Taxonomy" id="531938"/>
    <lineage>
        <taxon>Bacteria</taxon>
        <taxon>Bacillati</taxon>
        <taxon>Actinomycetota</taxon>
        <taxon>Actinomycetes</taxon>
        <taxon>Pseudonocardiales</taxon>
        <taxon>Pseudonocardiaceae</taxon>
        <taxon>Lentzea</taxon>
    </lineage>
</organism>
<dbReference type="Proteomes" id="UP000248714">
    <property type="component" value="Unassembled WGS sequence"/>
</dbReference>
<proteinExistence type="predicted"/>
<evidence type="ECO:0000313" key="1">
    <source>
        <dbReference type="EMBL" id="RAS61790.1"/>
    </source>
</evidence>